<dbReference type="PANTHER" id="PTHR44846:SF17">
    <property type="entry name" value="GNTR-FAMILY TRANSCRIPTIONAL REGULATOR"/>
    <property type="match status" value="1"/>
</dbReference>
<dbReference type="PROSITE" id="PS50949">
    <property type="entry name" value="HTH_GNTR"/>
    <property type="match status" value="1"/>
</dbReference>
<comment type="caution">
    <text evidence="5">The sequence shown here is derived from an EMBL/GenBank/DDBJ whole genome shotgun (WGS) entry which is preliminary data.</text>
</comment>
<gene>
    <name evidence="5" type="ORF">H9945_01850</name>
</gene>
<dbReference type="AlphaFoldDB" id="A0A9D2S3E3"/>
<dbReference type="Pfam" id="PF00392">
    <property type="entry name" value="GntR"/>
    <property type="match status" value="1"/>
</dbReference>
<dbReference type="GO" id="GO:0045892">
    <property type="term" value="P:negative regulation of DNA-templated transcription"/>
    <property type="evidence" value="ECO:0007669"/>
    <property type="project" value="TreeGrafter"/>
</dbReference>
<dbReference type="Gene3D" id="1.10.10.10">
    <property type="entry name" value="Winged helix-like DNA-binding domain superfamily/Winged helix DNA-binding domain"/>
    <property type="match status" value="1"/>
</dbReference>
<dbReference type="SUPFAM" id="SSF64288">
    <property type="entry name" value="Chorismate lyase-like"/>
    <property type="match status" value="1"/>
</dbReference>
<reference evidence="5" key="2">
    <citation type="submission" date="2021-04" db="EMBL/GenBank/DDBJ databases">
        <authorList>
            <person name="Gilroy R."/>
        </authorList>
    </citation>
    <scope>NUCLEOTIDE SEQUENCE</scope>
    <source>
        <strain evidence="5">ChiBcec8-13705</strain>
    </source>
</reference>
<evidence type="ECO:0000256" key="1">
    <source>
        <dbReference type="ARBA" id="ARBA00023015"/>
    </source>
</evidence>
<keyword evidence="3" id="KW-0804">Transcription</keyword>
<dbReference type="GO" id="GO:0003677">
    <property type="term" value="F:DNA binding"/>
    <property type="evidence" value="ECO:0007669"/>
    <property type="project" value="UniProtKB-KW"/>
</dbReference>
<organism evidence="5 6">
    <name type="scientific">Candidatus Gemmiger avicola</name>
    <dbReference type="NCBI Taxonomy" id="2838605"/>
    <lineage>
        <taxon>Bacteria</taxon>
        <taxon>Bacillati</taxon>
        <taxon>Bacillota</taxon>
        <taxon>Clostridia</taxon>
        <taxon>Eubacteriales</taxon>
        <taxon>Gemmiger</taxon>
    </lineage>
</organism>
<proteinExistence type="predicted"/>
<dbReference type="InterPro" id="IPR000524">
    <property type="entry name" value="Tscrpt_reg_HTH_GntR"/>
</dbReference>
<dbReference type="CDD" id="cd07377">
    <property type="entry name" value="WHTH_GntR"/>
    <property type="match status" value="1"/>
</dbReference>
<dbReference type="InterPro" id="IPR050679">
    <property type="entry name" value="Bact_HTH_transcr_reg"/>
</dbReference>
<evidence type="ECO:0000259" key="4">
    <source>
        <dbReference type="PROSITE" id="PS50949"/>
    </source>
</evidence>
<evidence type="ECO:0000256" key="3">
    <source>
        <dbReference type="ARBA" id="ARBA00023163"/>
    </source>
</evidence>
<dbReference type="Pfam" id="PF07702">
    <property type="entry name" value="UTRA"/>
    <property type="match status" value="1"/>
</dbReference>
<dbReference type="InterPro" id="IPR036388">
    <property type="entry name" value="WH-like_DNA-bd_sf"/>
</dbReference>
<feature type="domain" description="HTH gntR-type" evidence="4">
    <location>
        <begin position="14"/>
        <end position="82"/>
    </location>
</feature>
<dbReference type="SMART" id="SM00866">
    <property type="entry name" value="UTRA"/>
    <property type="match status" value="1"/>
</dbReference>
<evidence type="ECO:0000313" key="5">
    <source>
        <dbReference type="EMBL" id="HJB41225.1"/>
    </source>
</evidence>
<dbReference type="GO" id="GO:0003700">
    <property type="term" value="F:DNA-binding transcription factor activity"/>
    <property type="evidence" value="ECO:0007669"/>
    <property type="project" value="InterPro"/>
</dbReference>
<keyword evidence="2" id="KW-0238">DNA-binding</keyword>
<protein>
    <submittedName>
        <fullName evidence="5">GntR family transcriptional regulator</fullName>
    </submittedName>
</protein>
<dbReference type="EMBL" id="DWYG01000017">
    <property type="protein sequence ID" value="HJB41225.1"/>
    <property type="molecule type" value="Genomic_DNA"/>
</dbReference>
<dbReference type="SUPFAM" id="SSF46785">
    <property type="entry name" value="Winged helix' DNA-binding domain"/>
    <property type="match status" value="1"/>
</dbReference>
<dbReference type="Proteomes" id="UP000886803">
    <property type="component" value="Unassembled WGS sequence"/>
</dbReference>
<evidence type="ECO:0000256" key="2">
    <source>
        <dbReference type="ARBA" id="ARBA00023125"/>
    </source>
</evidence>
<dbReference type="PANTHER" id="PTHR44846">
    <property type="entry name" value="MANNOSYL-D-GLYCERATE TRANSPORT/METABOLISM SYSTEM REPRESSOR MNGR-RELATED"/>
    <property type="match status" value="1"/>
</dbReference>
<dbReference type="SMART" id="SM00345">
    <property type="entry name" value="HTH_GNTR"/>
    <property type="match status" value="1"/>
</dbReference>
<keyword evidence="1" id="KW-0805">Transcription regulation</keyword>
<dbReference type="InterPro" id="IPR036390">
    <property type="entry name" value="WH_DNA-bd_sf"/>
</dbReference>
<dbReference type="InterPro" id="IPR011663">
    <property type="entry name" value="UTRA"/>
</dbReference>
<accession>A0A9D2S3E3</accession>
<reference evidence="5" key="1">
    <citation type="journal article" date="2021" name="PeerJ">
        <title>Extensive microbial diversity within the chicken gut microbiome revealed by metagenomics and culture.</title>
        <authorList>
            <person name="Gilroy R."/>
            <person name="Ravi A."/>
            <person name="Getino M."/>
            <person name="Pursley I."/>
            <person name="Horton D.L."/>
            <person name="Alikhan N.F."/>
            <person name="Baker D."/>
            <person name="Gharbi K."/>
            <person name="Hall N."/>
            <person name="Watson M."/>
            <person name="Adriaenssens E.M."/>
            <person name="Foster-Nyarko E."/>
            <person name="Jarju S."/>
            <person name="Secka A."/>
            <person name="Antonio M."/>
            <person name="Oren A."/>
            <person name="Chaudhuri R.R."/>
            <person name="La Ragione R."/>
            <person name="Hildebrand F."/>
            <person name="Pallen M.J."/>
        </authorList>
    </citation>
    <scope>NUCLEOTIDE SEQUENCE</scope>
    <source>
        <strain evidence="5">ChiBcec8-13705</strain>
    </source>
</reference>
<dbReference type="Gene3D" id="3.40.1410.10">
    <property type="entry name" value="Chorismate lyase-like"/>
    <property type="match status" value="1"/>
</dbReference>
<evidence type="ECO:0000313" key="6">
    <source>
        <dbReference type="Proteomes" id="UP000886803"/>
    </source>
</evidence>
<dbReference type="InterPro" id="IPR028978">
    <property type="entry name" value="Chorismate_lyase_/UTRA_dom_sf"/>
</dbReference>
<sequence length="251" mass="27398">MSRTSQRAARPGGALISAQVVQTLLAELRTGRYASAARLPPELTLARTLGVSRSVVRDALGELERAGYVERVRGIGTLVNRGALAVRRRLDRKLEFTQMILAAGRTPHTDHLVVTRQQPDDATAAALGLCAAQTVLVVGKRLLADDRPVLYCTDFIPLALFPGERVDGIDFTRPIFSILQEHCGIETATAVTRLHAVRGDAAARRLLGCGPESALLELEETCYSHLCQPVLRSRTLYTDYLDLAFVRRLSG</sequence>
<name>A0A9D2S3E3_9FIRM</name>
<dbReference type="PRINTS" id="PR00035">
    <property type="entry name" value="HTHGNTR"/>
</dbReference>